<name>A0A4C1VL53_EUMVA</name>
<evidence type="ECO:0000313" key="2">
    <source>
        <dbReference type="Proteomes" id="UP000299102"/>
    </source>
</evidence>
<dbReference type="EMBL" id="BGZK01000362">
    <property type="protein sequence ID" value="GBP39240.1"/>
    <property type="molecule type" value="Genomic_DNA"/>
</dbReference>
<gene>
    <name evidence="1" type="ORF">EVAR_22644_1</name>
</gene>
<organism evidence="1 2">
    <name type="scientific">Eumeta variegata</name>
    <name type="common">Bagworm moth</name>
    <name type="synonym">Eumeta japonica</name>
    <dbReference type="NCBI Taxonomy" id="151549"/>
    <lineage>
        <taxon>Eukaryota</taxon>
        <taxon>Metazoa</taxon>
        <taxon>Ecdysozoa</taxon>
        <taxon>Arthropoda</taxon>
        <taxon>Hexapoda</taxon>
        <taxon>Insecta</taxon>
        <taxon>Pterygota</taxon>
        <taxon>Neoptera</taxon>
        <taxon>Endopterygota</taxon>
        <taxon>Lepidoptera</taxon>
        <taxon>Glossata</taxon>
        <taxon>Ditrysia</taxon>
        <taxon>Tineoidea</taxon>
        <taxon>Psychidae</taxon>
        <taxon>Oiketicinae</taxon>
        <taxon>Eumeta</taxon>
    </lineage>
</organism>
<reference evidence="1 2" key="1">
    <citation type="journal article" date="2019" name="Commun. Biol.">
        <title>The bagworm genome reveals a unique fibroin gene that provides high tensile strength.</title>
        <authorList>
            <person name="Kono N."/>
            <person name="Nakamura H."/>
            <person name="Ohtoshi R."/>
            <person name="Tomita M."/>
            <person name="Numata K."/>
            <person name="Arakawa K."/>
        </authorList>
    </citation>
    <scope>NUCLEOTIDE SEQUENCE [LARGE SCALE GENOMIC DNA]</scope>
</reference>
<dbReference type="Proteomes" id="UP000299102">
    <property type="component" value="Unassembled WGS sequence"/>
</dbReference>
<proteinExistence type="predicted"/>
<evidence type="ECO:0000313" key="1">
    <source>
        <dbReference type="EMBL" id="GBP39240.1"/>
    </source>
</evidence>
<comment type="caution">
    <text evidence="1">The sequence shown here is derived from an EMBL/GenBank/DDBJ whole genome shotgun (WGS) entry which is preliminary data.</text>
</comment>
<accession>A0A4C1VL53</accession>
<dbReference type="OrthoDB" id="7401740at2759"/>
<keyword evidence="2" id="KW-1185">Reference proteome</keyword>
<protein>
    <submittedName>
        <fullName evidence="1">Uncharacterized protein</fullName>
    </submittedName>
</protein>
<sequence length="108" mass="12281">MTLFFHKSLKLNRLLDTKLISVNERFGQLDEYSESWSFLYNIKQIPEKPDLVKLCGDLQLKLTVDPKSDIDGCMLCDELLGGALEISPRALVVLKSERIITRKAAKLT</sequence>
<dbReference type="AlphaFoldDB" id="A0A4C1VL53"/>